<proteinExistence type="predicted"/>
<organism evidence="2 3">
    <name type="scientific">Ruegeria marina</name>
    <dbReference type="NCBI Taxonomy" id="639004"/>
    <lineage>
        <taxon>Bacteria</taxon>
        <taxon>Pseudomonadati</taxon>
        <taxon>Pseudomonadota</taxon>
        <taxon>Alphaproteobacteria</taxon>
        <taxon>Rhodobacterales</taxon>
        <taxon>Roseobacteraceae</taxon>
        <taxon>Ruegeria</taxon>
    </lineage>
</organism>
<feature type="non-terminal residue" evidence="2">
    <location>
        <position position="375"/>
    </location>
</feature>
<reference evidence="3" key="1">
    <citation type="submission" date="2016-10" db="EMBL/GenBank/DDBJ databases">
        <authorList>
            <person name="Varghese N."/>
            <person name="Submissions S."/>
        </authorList>
    </citation>
    <scope>NUCLEOTIDE SEQUENCE [LARGE SCALE GENOMIC DNA]</scope>
    <source>
        <strain evidence="3">CGMCC 1.9108</strain>
    </source>
</reference>
<evidence type="ECO:0000313" key="2">
    <source>
        <dbReference type="EMBL" id="SDE81410.1"/>
    </source>
</evidence>
<dbReference type="Proteomes" id="UP000199628">
    <property type="component" value="Unassembled WGS sequence"/>
</dbReference>
<keyword evidence="3" id="KW-1185">Reference proteome</keyword>
<protein>
    <submittedName>
        <fullName evidence="2">Uncharacterized protein</fullName>
    </submittedName>
</protein>
<feature type="transmembrane region" description="Helical" evidence="1">
    <location>
        <begin position="12"/>
        <end position="32"/>
    </location>
</feature>
<sequence length="375" mass="38549">MGNIIGEAERSLVFAAVLGKVYLGMPFFLFVLHVFRLWKASFQILYLSVLFALAGVAAQAQTGVVNAISGQTCAAERFGGTLNCTSQDFATILSFDQPAIGALASCRAGEIVTIDVTASIQGGSASRYDIGLFTGETGVSPSTFDTGSTCSLALFPTSPSPFLDSDGDVCGDFRNQNSSASMLMQDVKVKCLPATGSNELAIPYTLVFANSASGNSCTAANIAPSTSAKCISSSAATVTNVIVNGYITVTKQTDPIGDTEAFLFSASSNETVTPSSASLSDGQSATFEVALPASGSRVLTISEAAIDGWDSTANITCLQPDGSSAASYVTIDNVARTISASLDATNFGAVCTITNTKTQEMADLVTVKTLISGDA</sequence>
<dbReference type="RefSeq" id="WP_143028681.1">
    <property type="nucleotide sequence ID" value="NZ_FMZV01000050.1"/>
</dbReference>
<evidence type="ECO:0000313" key="3">
    <source>
        <dbReference type="Proteomes" id="UP000199628"/>
    </source>
</evidence>
<accession>A0A1G7G040</accession>
<keyword evidence="1" id="KW-0472">Membrane</keyword>
<dbReference type="EMBL" id="FMZV01000050">
    <property type="protein sequence ID" value="SDE81410.1"/>
    <property type="molecule type" value="Genomic_DNA"/>
</dbReference>
<dbReference type="STRING" id="639004.SAMN04488239_1501"/>
<name>A0A1G7G040_9RHOB</name>
<evidence type="ECO:0000256" key="1">
    <source>
        <dbReference type="SAM" id="Phobius"/>
    </source>
</evidence>
<gene>
    <name evidence="2" type="ORF">SAMN04488239_1501</name>
</gene>
<keyword evidence="1" id="KW-1133">Transmembrane helix</keyword>
<keyword evidence="1" id="KW-0812">Transmembrane</keyword>
<dbReference type="AlphaFoldDB" id="A0A1G7G040"/>